<dbReference type="SUPFAM" id="SSF55120">
    <property type="entry name" value="Pseudouridine synthase"/>
    <property type="match status" value="1"/>
</dbReference>
<gene>
    <name evidence="9" type="ORF">FGO68_gene8628</name>
</gene>
<dbReference type="PANTHER" id="PTHR21600">
    <property type="entry name" value="MITOCHONDRIAL RNA PSEUDOURIDINE SYNTHASE"/>
    <property type="match status" value="1"/>
</dbReference>
<dbReference type="Pfam" id="PF00849">
    <property type="entry name" value="PseudoU_synth_2"/>
    <property type="match status" value="1"/>
</dbReference>
<sequence>MALRSTLIRDFLKPQHRCFSLKQLNSPRSRIIDVPPTFDGVRFDRFLMEHLKLPWALAHRQIRSKQSFVFRKKDADYEYVYKEQAYKMQKGDKVCMPKDIKTNDSPSENEMSVSKLDESTVKGMAERLGDMIVYENEHIIVINKDNGVPSQMGSGLSMDVKGEIAVDKMLEAYMITNGHQGTGKLVHRLDRKTSGLMVLAKTKDMASRLSFLLRDKTNSTEPQIYKGYYALLCGTPKFKEGLLRQSYAEKETVWEVESLDDSRRLRVQSNGMLGRETEPFFDMRASFKVLTTAAVNPEGVISVLTDKETAPHSSEVFTYTRFVIDTGKKHQIRLHAQYALQTPIFADESHGYHAEKHSPILSQQYKTKVDSKKCIMLHAGELEIPLAPGTQQLEKFTGKFKAPMRKLLDHLQIPKGYYI</sequence>
<keyword evidence="10" id="KW-1185">Reference proteome</keyword>
<protein>
    <recommendedName>
        <fullName evidence="6">Pseudouridylate synthase RPUSD4, mitochondrial</fullName>
    </recommendedName>
    <alternativeName>
        <fullName evidence="7">RNA pseudouridylate synthase domain-containing protein 4</fullName>
    </alternativeName>
</protein>
<comment type="catalytic activity">
    <reaction evidence="1">
        <text>a uridine in mRNA = a pseudouridine in mRNA</text>
        <dbReference type="Rhea" id="RHEA:56644"/>
        <dbReference type="Rhea" id="RHEA-COMP:14658"/>
        <dbReference type="Rhea" id="RHEA-COMP:14659"/>
        <dbReference type="ChEBI" id="CHEBI:65314"/>
        <dbReference type="ChEBI" id="CHEBI:65315"/>
    </reaction>
</comment>
<evidence type="ECO:0000256" key="1">
    <source>
        <dbReference type="ARBA" id="ARBA00001166"/>
    </source>
</evidence>
<comment type="catalytic activity">
    <reaction evidence="5">
        <text>a uridine in tRNA = a pseudouridine in tRNA</text>
        <dbReference type="Rhea" id="RHEA:54572"/>
        <dbReference type="Rhea" id="RHEA-COMP:13339"/>
        <dbReference type="Rhea" id="RHEA-COMP:13934"/>
        <dbReference type="ChEBI" id="CHEBI:65314"/>
        <dbReference type="ChEBI" id="CHEBI:65315"/>
    </reaction>
</comment>
<organism evidence="9 10">
    <name type="scientific">Halteria grandinella</name>
    <dbReference type="NCBI Taxonomy" id="5974"/>
    <lineage>
        <taxon>Eukaryota</taxon>
        <taxon>Sar</taxon>
        <taxon>Alveolata</taxon>
        <taxon>Ciliophora</taxon>
        <taxon>Intramacronucleata</taxon>
        <taxon>Spirotrichea</taxon>
        <taxon>Stichotrichia</taxon>
        <taxon>Sporadotrichida</taxon>
        <taxon>Halteriidae</taxon>
        <taxon>Halteria</taxon>
    </lineage>
</organism>
<evidence type="ECO:0000256" key="3">
    <source>
        <dbReference type="ARBA" id="ARBA00010876"/>
    </source>
</evidence>
<dbReference type="GO" id="GO:0009982">
    <property type="term" value="F:pseudouridine synthase activity"/>
    <property type="evidence" value="ECO:0007669"/>
    <property type="project" value="InterPro"/>
</dbReference>
<keyword evidence="4" id="KW-0413">Isomerase</keyword>
<dbReference type="PANTHER" id="PTHR21600:SF83">
    <property type="entry name" value="PSEUDOURIDYLATE SYNTHASE RPUSD4, MITOCHONDRIAL"/>
    <property type="match status" value="1"/>
</dbReference>
<dbReference type="EMBL" id="RRYP01010646">
    <property type="protein sequence ID" value="TNV78255.1"/>
    <property type="molecule type" value="Genomic_DNA"/>
</dbReference>
<evidence type="ECO:0000256" key="7">
    <source>
        <dbReference type="ARBA" id="ARBA00041563"/>
    </source>
</evidence>
<feature type="domain" description="Pseudouridine synthase RsuA/RluA-like" evidence="8">
    <location>
        <begin position="138"/>
        <end position="337"/>
    </location>
</feature>
<accession>A0A8J8NPL4</accession>
<dbReference type="InterPro" id="IPR006224">
    <property type="entry name" value="PsdUridine_synth_RluA-like_CS"/>
</dbReference>
<dbReference type="CDD" id="cd02869">
    <property type="entry name" value="PseudoU_synth_RluA_like"/>
    <property type="match status" value="1"/>
</dbReference>
<evidence type="ECO:0000259" key="8">
    <source>
        <dbReference type="Pfam" id="PF00849"/>
    </source>
</evidence>
<evidence type="ECO:0000256" key="2">
    <source>
        <dbReference type="ARBA" id="ARBA00001896"/>
    </source>
</evidence>
<dbReference type="InterPro" id="IPR006145">
    <property type="entry name" value="PsdUridine_synth_RsuA/RluA"/>
</dbReference>
<evidence type="ECO:0000313" key="10">
    <source>
        <dbReference type="Proteomes" id="UP000785679"/>
    </source>
</evidence>
<dbReference type="InterPro" id="IPR050188">
    <property type="entry name" value="RluA_PseudoU_synthase"/>
</dbReference>
<reference evidence="9" key="1">
    <citation type="submission" date="2019-06" db="EMBL/GenBank/DDBJ databases">
        <authorList>
            <person name="Zheng W."/>
        </authorList>
    </citation>
    <scope>NUCLEOTIDE SEQUENCE</scope>
    <source>
        <strain evidence="9">QDHG01</strain>
    </source>
</reference>
<evidence type="ECO:0000313" key="9">
    <source>
        <dbReference type="EMBL" id="TNV78255.1"/>
    </source>
</evidence>
<dbReference type="OrthoDB" id="424794at2759"/>
<comment type="similarity">
    <text evidence="3">Belongs to the pseudouridine synthase RluA family.</text>
</comment>
<evidence type="ECO:0000256" key="6">
    <source>
        <dbReference type="ARBA" id="ARBA00039953"/>
    </source>
</evidence>
<comment type="catalytic activity">
    <reaction evidence="2">
        <text>uridine in 5S rRNA = pseudouridine in 5S rRNA</text>
        <dbReference type="Rhea" id="RHEA:47036"/>
        <dbReference type="Rhea" id="RHEA-COMP:11730"/>
        <dbReference type="Rhea" id="RHEA-COMP:11731"/>
        <dbReference type="ChEBI" id="CHEBI:65314"/>
        <dbReference type="ChEBI" id="CHEBI:65315"/>
    </reaction>
</comment>
<dbReference type="AlphaFoldDB" id="A0A8J8NPL4"/>
<dbReference type="GO" id="GO:0001522">
    <property type="term" value="P:pseudouridine synthesis"/>
    <property type="evidence" value="ECO:0007669"/>
    <property type="project" value="InterPro"/>
</dbReference>
<dbReference type="InterPro" id="IPR020103">
    <property type="entry name" value="PsdUridine_synth_cat_dom_sf"/>
</dbReference>
<proteinExistence type="inferred from homology"/>
<evidence type="ECO:0000256" key="5">
    <source>
        <dbReference type="ARBA" id="ARBA00036943"/>
    </source>
</evidence>
<dbReference type="Proteomes" id="UP000785679">
    <property type="component" value="Unassembled WGS sequence"/>
</dbReference>
<comment type="caution">
    <text evidence="9">The sequence shown here is derived from an EMBL/GenBank/DDBJ whole genome shotgun (WGS) entry which is preliminary data.</text>
</comment>
<dbReference type="Gene3D" id="3.30.2350.10">
    <property type="entry name" value="Pseudouridine synthase"/>
    <property type="match status" value="1"/>
</dbReference>
<dbReference type="GO" id="GO:0003723">
    <property type="term" value="F:RNA binding"/>
    <property type="evidence" value="ECO:0007669"/>
    <property type="project" value="InterPro"/>
</dbReference>
<name>A0A8J8NPL4_HALGN</name>
<dbReference type="PROSITE" id="PS01129">
    <property type="entry name" value="PSI_RLU"/>
    <property type="match status" value="1"/>
</dbReference>
<evidence type="ECO:0000256" key="4">
    <source>
        <dbReference type="ARBA" id="ARBA00023235"/>
    </source>
</evidence>